<name>A0A4V1FXY2_9EURY</name>
<gene>
    <name evidence="1" type="ORF">FEJ81_01760</name>
</gene>
<dbReference type="InterPro" id="IPR006311">
    <property type="entry name" value="TAT_signal"/>
</dbReference>
<organism evidence="1 2">
    <name type="scientific">Natrinema versiforme</name>
    <dbReference type="NCBI Taxonomy" id="88724"/>
    <lineage>
        <taxon>Archaea</taxon>
        <taxon>Methanobacteriati</taxon>
        <taxon>Methanobacteriota</taxon>
        <taxon>Stenosarchaea group</taxon>
        <taxon>Halobacteria</taxon>
        <taxon>Halobacteriales</taxon>
        <taxon>Natrialbaceae</taxon>
        <taxon>Natrinema</taxon>
    </lineage>
</organism>
<dbReference type="PROSITE" id="PS51318">
    <property type="entry name" value="TAT"/>
    <property type="match status" value="1"/>
</dbReference>
<accession>A0A4V1FXY2</accession>
<dbReference type="Proteomes" id="UP000302218">
    <property type="component" value="Chromosome"/>
</dbReference>
<sequence>MRMNRRNVLVGLGTIVAGGGAALGTGAFSSVEANRTVSVTTSGDANALVAFNITSSLLEGSEGSDDEMIQFDLEDLNIGAITRFDGGFEITNNRETQSDTITLSIDDGDGNSITTTDASVEDDGMYFEYSDGDLTDIDGDGGSVTLDVVFNLENSTDTSTADGNLPSTVAITADDSSGGSA</sequence>
<dbReference type="RefSeq" id="WP_138243649.1">
    <property type="nucleotide sequence ID" value="NZ_CP040330.1"/>
</dbReference>
<dbReference type="KEGG" id="nvr:FEJ81_01760"/>
<proteinExistence type="predicted"/>
<protein>
    <recommendedName>
        <fullName evidence="3">DUF1102 domain-containing protein</fullName>
    </recommendedName>
</protein>
<dbReference type="EMBL" id="CP040330">
    <property type="protein sequence ID" value="QCS41133.1"/>
    <property type="molecule type" value="Genomic_DNA"/>
</dbReference>
<dbReference type="GeneID" id="40263957"/>
<dbReference type="OrthoDB" id="170204at2157"/>
<dbReference type="AlphaFoldDB" id="A0A4V1FXY2"/>
<reference evidence="2" key="1">
    <citation type="submission" date="2019-05" db="EMBL/GenBank/DDBJ databases">
        <title>Genome sequence and methylation pattern of the halophilic Archaeon Natrinema versiforme BOL5-4.</title>
        <authorList>
            <person name="DasSarma P."/>
            <person name="Anton B.P."/>
            <person name="DasSarma S.L."/>
            <person name="Martinez F.L."/>
            <person name="Guzman D."/>
            <person name="Roberts R.J."/>
            <person name="DasSarma S."/>
        </authorList>
    </citation>
    <scope>NUCLEOTIDE SEQUENCE [LARGE SCALE GENOMIC DNA]</scope>
    <source>
        <strain evidence="2">BOL5-4</strain>
    </source>
</reference>
<evidence type="ECO:0000313" key="1">
    <source>
        <dbReference type="EMBL" id="QCS41133.1"/>
    </source>
</evidence>
<evidence type="ECO:0008006" key="3">
    <source>
        <dbReference type="Google" id="ProtNLM"/>
    </source>
</evidence>
<evidence type="ECO:0000313" key="2">
    <source>
        <dbReference type="Proteomes" id="UP000302218"/>
    </source>
</evidence>